<dbReference type="InterPro" id="IPR046849">
    <property type="entry name" value="E2_motif"/>
</dbReference>
<dbReference type="Gene3D" id="1.25.40.10">
    <property type="entry name" value="Tetratricopeptide repeat domain"/>
    <property type="match status" value="3"/>
</dbReference>
<evidence type="ECO:0000256" key="1">
    <source>
        <dbReference type="ARBA" id="ARBA00022737"/>
    </source>
</evidence>
<accession>A0A5K1CCI4</accession>
<sequence>MEHGLKVARYAALDSVIASSGQCVRKSSLRELQTTHGRLIKSGLREPTSLWNNLLKGYTDFERPQLARLLFDEMPQKDAFSWNMVISGLARCGWIEDARRLFDENPTRCTISWNCMMSAYNSNGRQVNVLKLFVCMHQEGSSRSRFSFATVLNACAKLPVRHFGEQVHADIIRNGLASNHIVGSALIRVYSAYNMLGDACQAFQEAKYRDGVLWTSIISAHAQNEDGVAALHLFQMMEKAGQIPSQLTFASVIDSCASLAALKQGIQIHARILKSGYGQKNLIIATALISMYSRCGYWNEASQIFDSIQEPDTIMWNAVIWGAALNGQAAIAMDQFRRMSETKLVPNHSTFSGVLLGCTYGGLVDEGMVFYKKMTENYGLQPLPDHCASMISLLGRHGQLDEAVSLMQSAPFEPNSAMWGALLGASVIHHNLEWGKKAAESLFLMEPLNSTPYVQLANIYASAGMWAEAAEIRKGMKSKGIKKVQGCSWIYIRSEAVLFTAGDRSHAKSPQIYDKLRMLNEEMKAVGYVPDRSLVFQDVDEGEKEEILAQHSEKLALALGLLELSSELPLWIVNNQRMCANCHTAFQLISKISKRKITVRDTSRFHNFEDGSCSCRNFW</sequence>
<dbReference type="GO" id="GO:0009451">
    <property type="term" value="P:RNA modification"/>
    <property type="evidence" value="ECO:0007669"/>
    <property type="project" value="InterPro"/>
</dbReference>
<dbReference type="Pfam" id="PF01535">
    <property type="entry name" value="PPR"/>
    <property type="match status" value="6"/>
</dbReference>
<feature type="domain" description="DYW" evidence="3">
    <location>
        <begin position="527"/>
        <end position="619"/>
    </location>
</feature>
<dbReference type="FunFam" id="1.25.40.10:FF:000090">
    <property type="entry name" value="Pentatricopeptide repeat-containing protein, chloroplastic"/>
    <property type="match status" value="1"/>
</dbReference>
<dbReference type="Gramene" id="NC4G0151630.1">
    <property type="protein sequence ID" value="NC4G0151630.1:cds"/>
    <property type="gene ID" value="NC4G0151630"/>
</dbReference>
<dbReference type="InterPro" id="IPR046960">
    <property type="entry name" value="PPR_At4g14850-like_plant"/>
</dbReference>
<dbReference type="NCBIfam" id="TIGR00756">
    <property type="entry name" value="PPR"/>
    <property type="match status" value="2"/>
</dbReference>
<gene>
    <name evidence="4" type="ORF">NYM_LOCUS17934</name>
</gene>
<dbReference type="Pfam" id="PF20430">
    <property type="entry name" value="Eplus_motif"/>
    <property type="match status" value="1"/>
</dbReference>
<organism evidence="4">
    <name type="scientific">Nymphaea colorata</name>
    <name type="common">pocket water lily</name>
    <dbReference type="NCBI Taxonomy" id="210225"/>
    <lineage>
        <taxon>Eukaryota</taxon>
        <taxon>Viridiplantae</taxon>
        <taxon>Streptophyta</taxon>
        <taxon>Embryophyta</taxon>
        <taxon>Tracheophyta</taxon>
        <taxon>Spermatophyta</taxon>
        <taxon>Magnoliopsida</taxon>
        <taxon>Nymphaeales</taxon>
        <taxon>Nymphaeaceae</taxon>
        <taxon>Nymphaea</taxon>
    </lineage>
</organism>
<feature type="repeat" description="PPR" evidence="2">
    <location>
        <begin position="449"/>
        <end position="483"/>
    </location>
</feature>
<dbReference type="Pfam" id="PF13812">
    <property type="entry name" value="PPR_3"/>
    <property type="match status" value="1"/>
</dbReference>
<dbReference type="FunFam" id="1.25.40.10:FF:000343">
    <property type="entry name" value="Pentatricopeptide repeat-containing protein At3g58590"/>
    <property type="match status" value="1"/>
</dbReference>
<protein>
    <recommendedName>
        <fullName evidence="3">DYW domain-containing protein</fullName>
    </recommendedName>
</protein>
<dbReference type="GO" id="GO:0008270">
    <property type="term" value="F:zinc ion binding"/>
    <property type="evidence" value="ECO:0007669"/>
    <property type="project" value="InterPro"/>
</dbReference>
<dbReference type="PROSITE" id="PS51375">
    <property type="entry name" value="PPR"/>
    <property type="match status" value="4"/>
</dbReference>
<feature type="repeat" description="PPR" evidence="2">
    <location>
        <begin position="312"/>
        <end position="346"/>
    </location>
</feature>
<feature type="repeat" description="PPR" evidence="2">
    <location>
        <begin position="210"/>
        <end position="244"/>
    </location>
</feature>
<dbReference type="InterPro" id="IPR046848">
    <property type="entry name" value="E_motif"/>
</dbReference>
<dbReference type="InterPro" id="IPR002885">
    <property type="entry name" value="PPR_rpt"/>
</dbReference>
<dbReference type="EMBL" id="LR721782">
    <property type="protein sequence ID" value="VVW24700.1"/>
    <property type="molecule type" value="Genomic_DNA"/>
</dbReference>
<dbReference type="InterPro" id="IPR032867">
    <property type="entry name" value="DYW_dom"/>
</dbReference>
<proteinExistence type="predicted"/>
<evidence type="ECO:0000256" key="2">
    <source>
        <dbReference type="PROSITE-ProRule" id="PRU00708"/>
    </source>
</evidence>
<dbReference type="Pfam" id="PF14432">
    <property type="entry name" value="DYW_deaminase"/>
    <property type="match status" value="1"/>
</dbReference>
<feature type="repeat" description="PPR" evidence="2">
    <location>
        <begin position="78"/>
        <end position="108"/>
    </location>
</feature>
<reference evidence="4" key="1">
    <citation type="submission" date="2019-09" db="EMBL/GenBank/DDBJ databases">
        <authorList>
            <person name="Zhang L."/>
        </authorList>
    </citation>
    <scope>NUCLEOTIDE SEQUENCE</scope>
</reference>
<dbReference type="Pfam" id="PF20431">
    <property type="entry name" value="E_motif"/>
    <property type="match status" value="1"/>
</dbReference>
<dbReference type="InterPro" id="IPR011990">
    <property type="entry name" value="TPR-like_helical_dom_sf"/>
</dbReference>
<evidence type="ECO:0000259" key="3">
    <source>
        <dbReference type="Pfam" id="PF14432"/>
    </source>
</evidence>
<dbReference type="AlphaFoldDB" id="A0A5K1CCI4"/>
<evidence type="ECO:0000313" key="4">
    <source>
        <dbReference type="EMBL" id="VVW24700.1"/>
    </source>
</evidence>
<dbReference type="GO" id="GO:0003723">
    <property type="term" value="F:RNA binding"/>
    <property type="evidence" value="ECO:0007669"/>
    <property type="project" value="InterPro"/>
</dbReference>
<keyword evidence="1" id="KW-0677">Repeat</keyword>
<dbReference type="PANTHER" id="PTHR47926">
    <property type="entry name" value="PENTATRICOPEPTIDE REPEAT-CONTAINING PROTEIN"/>
    <property type="match status" value="1"/>
</dbReference>
<name>A0A5K1CCI4_9MAGN</name>